<evidence type="ECO:0000313" key="2">
    <source>
        <dbReference type="Proteomes" id="UP001596990"/>
    </source>
</evidence>
<name>A0ABW3KV16_9BACI</name>
<dbReference type="InterPro" id="IPR019646">
    <property type="entry name" value="Aminoglyc_AdlTrfase"/>
</dbReference>
<protein>
    <submittedName>
        <fullName evidence="1">Nucleotidyltransferase domain-containing protein</fullName>
    </submittedName>
</protein>
<dbReference type="Proteomes" id="UP001596990">
    <property type="component" value="Unassembled WGS sequence"/>
</dbReference>
<dbReference type="EMBL" id="JBHTKL010000001">
    <property type="protein sequence ID" value="MFD1017701.1"/>
    <property type="molecule type" value="Genomic_DNA"/>
</dbReference>
<sequence>MKHKRWYKALMNVCDRLDGKEIEWILVGSAGSVLQGADMEPNDLDLYVRSEKALKEIMNNFSALLPEKASEVDYDNPAWLSSLTETTFTQSFPFGFTWTKGKFFVAGFPVEVVLISESGGIPDNMTGDGIWEGGQYIWELSKEVRVDTHTIRTVPLEIQLESNLRRERDERAEAIIETLNKNGYDESLLTKALAQKHQAEIKRRISR</sequence>
<proteinExistence type="predicted"/>
<dbReference type="Gene3D" id="3.30.460.40">
    <property type="match status" value="1"/>
</dbReference>
<accession>A0ABW3KV16</accession>
<reference evidence="2" key="1">
    <citation type="journal article" date="2019" name="Int. J. Syst. Evol. Microbiol.">
        <title>The Global Catalogue of Microorganisms (GCM) 10K type strain sequencing project: providing services to taxonomists for standard genome sequencing and annotation.</title>
        <authorList>
            <consortium name="The Broad Institute Genomics Platform"/>
            <consortium name="The Broad Institute Genome Sequencing Center for Infectious Disease"/>
            <person name="Wu L."/>
            <person name="Ma J."/>
        </authorList>
    </citation>
    <scope>NUCLEOTIDE SEQUENCE [LARGE SCALE GENOMIC DNA]</scope>
    <source>
        <strain evidence="2">CCUG 56607</strain>
    </source>
</reference>
<dbReference type="SUPFAM" id="SSF81301">
    <property type="entry name" value="Nucleotidyltransferase"/>
    <property type="match status" value="1"/>
</dbReference>
<gene>
    <name evidence="1" type="ORF">ACFQ2J_00705</name>
</gene>
<keyword evidence="2" id="KW-1185">Reference proteome</keyword>
<dbReference type="RefSeq" id="WP_386055647.1">
    <property type="nucleotide sequence ID" value="NZ_JBHTKL010000001.1"/>
</dbReference>
<dbReference type="Pfam" id="PF10706">
    <property type="entry name" value="Aminoglyc_resit"/>
    <property type="match status" value="1"/>
</dbReference>
<dbReference type="InterPro" id="IPR043519">
    <property type="entry name" value="NT_sf"/>
</dbReference>
<organism evidence="1 2">
    <name type="scientific">Thalassobacillus hwangdonensis</name>
    <dbReference type="NCBI Taxonomy" id="546108"/>
    <lineage>
        <taxon>Bacteria</taxon>
        <taxon>Bacillati</taxon>
        <taxon>Bacillota</taxon>
        <taxon>Bacilli</taxon>
        <taxon>Bacillales</taxon>
        <taxon>Bacillaceae</taxon>
        <taxon>Thalassobacillus</taxon>
    </lineage>
</organism>
<evidence type="ECO:0000313" key="1">
    <source>
        <dbReference type="EMBL" id="MFD1017701.1"/>
    </source>
</evidence>
<comment type="caution">
    <text evidence="1">The sequence shown here is derived from an EMBL/GenBank/DDBJ whole genome shotgun (WGS) entry which is preliminary data.</text>
</comment>